<feature type="domain" description="NmrA-like" evidence="3">
    <location>
        <begin position="6"/>
        <end position="226"/>
    </location>
</feature>
<dbReference type="AlphaFoldDB" id="A0AAE0NQT1"/>
<evidence type="ECO:0000313" key="5">
    <source>
        <dbReference type="Proteomes" id="UP001285441"/>
    </source>
</evidence>
<dbReference type="EMBL" id="JAULSW010000004">
    <property type="protein sequence ID" value="KAK3385955.1"/>
    <property type="molecule type" value="Genomic_DNA"/>
</dbReference>
<dbReference type="InterPro" id="IPR008030">
    <property type="entry name" value="NmrA-like"/>
</dbReference>
<dbReference type="Proteomes" id="UP001285441">
    <property type="component" value="Unassembled WGS sequence"/>
</dbReference>
<dbReference type="PANTHER" id="PTHR47706:SF1">
    <property type="entry name" value="CIPA-LIKE, PUTATIVE (AFU_ORTHOLOGUE AFUA_1G12460)-RELATED"/>
    <property type="match status" value="1"/>
</dbReference>
<keyword evidence="2" id="KW-0560">Oxidoreductase</keyword>
<sequence length="307" mass="33330">MTNRPKIALAGATGSLGAVVLAEVISSRLSTRLLVRKGGSTPTINSEEQPLLDIAEVDYADSDSLTKALQGIDVVICTFGNVGLESQIPLIDAAVAAGVKRFIPSDFGGDIEQEKNAQLPLYHPKIRILDYLKREVAQNPGFVYTRVTNHSFLDWGLRQGLLIDPKADSITVYNGGNTPVSFTTLSTIAKAVVGIVANLEATKNRAVFVHDAALTQRQLIHYAQEVLSSQWIIEDGSTKQLLKESFDELEKPSPDIQKAMVGFIFVALYDEDHEPDLTDRLDNELLGIPVMTDAEVSEAIKTALTVG</sequence>
<dbReference type="InterPro" id="IPR051609">
    <property type="entry name" value="NmrA/Isoflavone_reductase-like"/>
</dbReference>
<reference evidence="4" key="2">
    <citation type="submission" date="2023-06" db="EMBL/GenBank/DDBJ databases">
        <authorList>
            <consortium name="Lawrence Berkeley National Laboratory"/>
            <person name="Haridas S."/>
            <person name="Hensen N."/>
            <person name="Bonometti L."/>
            <person name="Westerberg I."/>
            <person name="Brannstrom I.O."/>
            <person name="Guillou S."/>
            <person name="Cros-Aarteil S."/>
            <person name="Calhoun S."/>
            <person name="Kuo A."/>
            <person name="Mondo S."/>
            <person name="Pangilinan J."/>
            <person name="Riley R."/>
            <person name="LaButti K."/>
            <person name="Andreopoulos B."/>
            <person name="Lipzen A."/>
            <person name="Chen C."/>
            <person name="Yanf M."/>
            <person name="Daum C."/>
            <person name="Ng V."/>
            <person name="Clum A."/>
            <person name="Steindorff A."/>
            <person name="Ohm R."/>
            <person name="Martin F."/>
            <person name="Silar P."/>
            <person name="Natvig D."/>
            <person name="Lalanne C."/>
            <person name="Gautier V."/>
            <person name="Ament-velasquez S.L."/>
            <person name="Kruys A."/>
            <person name="Hutchinson M.I."/>
            <person name="Powell A.J."/>
            <person name="Barry K."/>
            <person name="Miller A.N."/>
            <person name="Grigoriev I.V."/>
            <person name="Debuchy R."/>
            <person name="Gladieux P."/>
            <person name="Thoren M.H."/>
            <person name="Johannesson H."/>
        </authorList>
    </citation>
    <scope>NUCLEOTIDE SEQUENCE</scope>
    <source>
        <strain evidence="4">CBS 232.78</strain>
    </source>
</reference>
<name>A0AAE0NQT1_9PEZI</name>
<dbReference type="InterPro" id="IPR045312">
    <property type="entry name" value="PCBER-like"/>
</dbReference>
<organism evidence="4 5">
    <name type="scientific">Podospora didyma</name>
    <dbReference type="NCBI Taxonomy" id="330526"/>
    <lineage>
        <taxon>Eukaryota</taxon>
        <taxon>Fungi</taxon>
        <taxon>Dikarya</taxon>
        <taxon>Ascomycota</taxon>
        <taxon>Pezizomycotina</taxon>
        <taxon>Sordariomycetes</taxon>
        <taxon>Sordariomycetidae</taxon>
        <taxon>Sordariales</taxon>
        <taxon>Podosporaceae</taxon>
        <taxon>Podospora</taxon>
    </lineage>
</organism>
<evidence type="ECO:0000256" key="1">
    <source>
        <dbReference type="ARBA" id="ARBA00022857"/>
    </source>
</evidence>
<gene>
    <name evidence="4" type="ORF">B0H63DRAFT_189727</name>
</gene>
<evidence type="ECO:0000256" key="2">
    <source>
        <dbReference type="ARBA" id="ARBA00023002"/>
    </source>
</evidence>
<dbReference type="GO" id="GO:0016491">
    <property type="term" value="F:oxidoreductase activity"/>
    <property type="evidence" value="ECO:0007669"/>
    <property type="project" value="UniProtKB-KW"/>
</dbReference>
<accession>A0AAE0NQT1</accession>
<reference evidence="4" key="1">
    <citation type="journal article" date="2023" name="Mol. Phylogenet. Evol.">
        <title>Genome-scale phylogeny and comparative genomics of the fungal order Sordariales.</title>
        <authorList>
            <person name="Hensen N."/>
            <person name="Bonometti L."/>
            <person name="Westerberg I."/>
            <person name="Brannstrom I.O."/>
            <person name="Guillou S."/>
            <person name="Cros-Aarteil S."/>
            <person name="Calhoun S."/>
            <person name="Haridas S."/>
            <person name="Kuo A."/>
            <person name="Mondo S."/>
            <person name="Pangilinan J."/>
            <person name="Riley R."/>
            <person name="LaButti K."/>
            <person name="Andreopoulos B."/>
            <person name="Lipzen A."/>
            <person name="Chen C."/>
            <person name="Yan M."/>
            <person name="Daum C."/>
            <person name="Ng V."/>
            <person name="Clum A."/>
            <person name="Steindorff A."/>
            <person name="Ohm R.A."/>
            <person name="Martin F."/>
            <person name="Silar P."/>
            <person name="Natvig D.O."/>
            <person name="Lalanne C."/>
            <person name="Gautier V."/>
            <person name="Ament-Velasquez S.L."/>
            <person name="Kruys A."/>
            <person name="Hutchinson M.I."/>
            <person name="Powell A.J."/>
            <person name="Barry K."/>
            <person name="Miller A.N."/>
            <person name="Grigoriev I.V."/>
            <person name="Debuchy R."/>
            <person name="Gladieux P."/>
            <person name="Hiltunen Thoren M."/>
            <person name="Johannesson H."/>
        </authorList>
    </citation>
    <scope>NUCLEOTIDE SEQUENCE</scope>
    <source>
        <strain evidence="4">CBS 232.78</strain>
    </source>
</reference>
<dbReference type="Gene3D" id="3.90.25.10">
    <property type="entry name" value="UDP-galactose 4-epimerase, domain 1"/>
    <property type="match status" value="1"/>
</dbReference>
<dbReference type="CDD" id="cd05259">
    <property type="entry name" value="PCBER_SDR_a"/>
    <property type="match status" value="1"/>
</dbReference>
<protein>
    <submittedName>
        <fullName evidence="4">Oxidoreductase CipA-like protein</fullName>
    </submittedName>
</protein>
<comment type="caution">
    <text evidence="4">The sequence shown here is derived from an EMBL/GenBank/DDBJ whole genome shotgun (WGS) entry which is preliminary data.</text>
</comment>
<dbReference type="Pfam" id="PF05368">
    <property type="entry name" value="NmrA"/>
    <property type="match status" value="1"/>
</dbReference>
<dbReference type="PANTHER" id="PTHR47706">
    <property type="entry name" value="NMRA-LIKE FAMILY PROTEIN"/>
    <property type="match status" value="1"/>
</dbReference>
<evidence type="ECO:0000259" key="3">
    <source>
        <dbReference type="Pfam" id="PF05368"/>
    </source>
</evidence>
<dbReference type="InterPro" id="IPR036291">
    <property type="entry name" value="NAD(P)-bd_dom_sf"/>
</dbReference>
<evidence type="ECO:0000313" key="4">
    <source>
        <dbReference type="EMBL" id="KAK3385955.1"/>
    </source>
</evidence>
<dbReference type="SUPFAM" id="SSF51735">
    <property type="entry name" value="NAD(P)-binding Rossmann-fold domains"/>
    <property type="match status" value="1"/>
</dbReference>
<dbReference type="Gene3D" id="3.40.50.720">
    <property type="entry name" value="NAD(P)-binding Rossmann-like Domain"/>
    <property type="match status" value="1"/>
</dbReference>
<keyword evidence="5" id="KW-1185">Reference proteome</keyword>
<proteinExistence type="predicted"/>
<keyword evidence="1" id="KW-0521">NADP</keyword>